<comment type="caution">
    <text evidence="1">The sequence shown here is derived from an EMBL/GenBank/DDBJ whole genome shotgun (WGS) entry which is preliminary data.</text>
</comment>
<evidence type="ECO:0000313" key="1">
    <source>
        <dbReference type="EMBL" id="GFA22116.1"/>
    </source>
</evidence>
<gene>
    <name evidence="1" type="ORF">Tci_594088</name>
</gene>
<dbReference type="AlphaFoldDB" id="A0A699JB41"/>
<proteinExistence type="predicted"/>
<dbReference type="EMBL" id="BKCJ010387866">
    <property type="protein sequence ID" value="GFA22116.1"/>
    <property type="molecule type" value="Genomic_DNA"/>
</dbReference>
<accession>A0A699JB41</accession>
<protein>
    <submittedName>
        <fullName evidence="1">Uncharacterized protein</fullName>
    </submittedName>
</protein>
<organism evidence="1">
    <name type="scientific">Tanacetum cinerariifolium</name>
    <name type="common">Dalmatian daisy</name>
    <name type="synonym">Chrysanthemum cinerariifolium</name>
    <dbReference type="NCBI Taxonomy" id="118510"/>
    <lineage>
        <taxon>Eukaryota</taxon>
        <taxon>Viridiplantae</taxon>
        <taxon>Streptophyta</taxon>
        <taxon>Embryophyta</taxon>
        <taxon>Tracheophyta</taxon>
        <taxon>Spermatophyta</taxon>
        <taxon>Magnoliopsida</taxon>
        <taxon>eudicotyledons</taxon>
        <taxon>Gunneridae</taxon>
        <taxon>Pentapetalae</taxon>
        <taxon>asterids</taxon>
        <taxon>campanulids</taxon>
        <taxon>Asterales</taxon>
        <taxon>Asteraceae</taxon>
        <taxon>Asteroideae</taxon>
        <taxon>Anthemideae</taxon>
        <taxon>Anthemidinae</taxon>
        <taxon>Tanacetum</taxon>
    </lineage>
</organism>
<sequence length="78" mass="8623">MYIKESLPMKKTDEGVEDGYLGRSQEVNRSGGVHSVDVGGGGHGFWMADIRSLGITALELTHGHAHFFQCLWNSVLYK</sequence>
<reference evidence="1" key="1">
    <citation type="journal article" date="2019" name="Sci. Rep.">
        <title>Draft genome of Tanacetum cinerariifolium, the natural source of mosquito coil.</title>
        <authorList>
            <person name="Yamashiro T."/>
            <person name="Shiraishi A."/>
            <person name="Satake H."/>
            <person name="Nakayama K."/>
        </authorList>
    </citation>
    <scope>NUCLEOTIDE SEQUENCE</scope>
</reference>
<name>A0A699JB41_TANCI</name>